<feature type="transmembrane region" description="Helical" evidence="1">
    <location>
        <begin position="42"/>
        <end position="63"/>
    </location>
</feature>
<proteinExistence type="predicted"/>
<dbReference type="Gene3D" id="3.30.1380.10">
    <property type="match status" value="1"/>
</dbReference>
<keyword evidence="1" id="KW-0812">Transmembrane</keyword>
<evidence type="ECO:0000256" key="1">
    <source>
        <dbReference type="SAM" id="Phobius"/>
    </source>
</evidence>
<keyword evidence="1" id="KW-1133">Transmembrane helix</keyword>
<keyword evidence="1" id="KW-0472">Membrane</keyword>
<dbReference type="InterPro" id="IPR009045">
    <property type="entry name" value="Zn_M74/Hedgehog-like"/>
</dbReference>
<feature type="transmembrane region" description="Helical" evidence="1">
    <location>
        <begin position="7"/>
        <end position="30"/>
    </location>
</feature>
<keyword evidence="3" id="KW-1185">Reference proteome</keyword>
<gene>
    <name evidence="2" type="ORF">GB927_018285</name>
</gene>
<comment type="caution">
    <text evidence="2">The sequence shown here is derived from an EMBL/GenBank/DDBJ whole genome shotgun (WGS) entry which is preliminary data.</text>
</comment>
<evidence type="ECO:0008006" key="4">
    <source>
        <dbReference type="Google" id="ProtNLM"/>
    </source>
</evidence>
<sequence>MLLLRRFCQFLIFVALTILTQIGGVAYLLALLATRVLGKRRLAATFGLFILFYAAMAVTANFVAPTFGRVLLSCIPGERGSVFVKSPIYCLLNRNYVTPPMRDLVTALAEDLDREFPGTATVALDGNFPFWDGFPLLPHLSHDDGKKLDLAFYYKTADGDFLNGATRSPIGYFAFEEPAAGDEQPCKGRKDVITTRWNFAWLQPFFPAYGIEEQRTAFALRWLSTEGVERFGLDKIFLEPHIKNALGLSSDTIRFQGCRAARHDDHIHIQIR</sequence>
<evidence type="ECO:0000313" key="3">
    <source>
        <dbReference type="Proteomes" id="UP000996601"/>
    </source>
</evidence>
<organism evidence="2 3">
    <name type="scientific">Shinella lacus</name>
    <dbReference type="NCBI Taxonomy" id="2654216"/>
    <lineage>
        <taxon>Bacteria</taxon>
        <taxon>Pseudomonadati</taxon>
        <taxon>Pseudomonadota</taxon>
        <taxon>Alphaproteobacteria</taxon>
        <taxon>Hyphomicrobiales</taxon>
        <taxon>Rhizobiaceae</taxon>
        <taxon>Shinella</taxon>
    </lineage>
</organism>
<dbReference type="Proteomes" id="UP000996601">
    <property type="component" value="Unassembled WGS sequence"/>
</dbReference>
<protein>
    <recommendedName>
        <fullName evidence="4">Transmembrane protein</fullName>
    </recommendedName>
</protein>
<evidence type="ECO:0000313" key="2">
    <source>
        <dbReference type="EMBL" id="MCQ4632006.1"/>
    </source>
</evidence>
<name>A0ABT1RAC9_9HYPH</name>
<dbReference type="EMBL" id="WHSB02000006">
    <property type="protein sequence ID" value="MCQ4632006.1"/>
    <property type="molecule type" value="Genomic_DNA"/>
</dbReference>
<reference evidence="2" key="1">
    <citation type="submission" date="2021-07" db="EMBL/GenBank/DDBJ databases">
        <title>Shinella sp. nov., a novel member of the genus Shinella from water.</title>
        <authorList>
            <person name="Deng Y."/>
        </authorList>
    </citation>
    <scope>NUCLEOTIDE SEQUENCE</scope>
    <source>
        <strain evidence="2">CPCC 100929</strain>
    </source>
</reference>
<dbReference type="RefSeq" id="WP_256118632.1">
    <property type="nucleotide sequence ID" value="NZ_WHSB02000006.1"/>
</dbReference>
<accession>A0ABT1RAC9</accession>